<dbReference type="Pfam" id="PF02463">
    <property type="entry name" value="SMC_N"/>
    <property type="match status" value="1"/>
</dbReference>
<proteinExistence type="inferred from homology"/>
<evidence type="ECO:0000313" key="16">
    <source>
        <dbReference type="Proteomes" id="UP000288859"/>
    </source>
</evidence>
<feature type="coiled-coil region" evidence="12">
    <location>
        <begin position="338"/>
        <end position="414"/>
    </location>
</feature>
<feature type="coiled-coil region" evidence="12">
    <location>
        <begin position="719"/>
        <end position="788"/>
    </location>
</feature>
<evidence type="ECO:0000256" key="3">
    <source>
        <dbReference type="ARBA" id="ARBA00006793"/>
    </source>
</evidence>
<dbReference type="SUPFAM" id="SSF52540">
    <property type="entry name" value="P-loop containing nucleoside triphosphate hydrolases"/>
    <property type="match status" value="1"/>
</dbReference>
<dbReference type="AlphaFoldDB" id="A0A438NGP8"/>
<dbReference type="GO" id="GO:0005524">
    <property type="term" value="F:ATP binding"/>
    <property type="evidence" value="ECO:0007669"/>
    <property type="project" value="UniProtKB-KW"/>
</dbReference>
<evidence type="ECO:0000256" key="11">
    <source>
        <dbReference type="ARBA" id="ARBA00023242"/>
    </source>
</evidence>
<dbReference type="GO" id="GO:0035861">
    <property type="term" value="C:site of double-strand break"/>
    <property type="evidence" value="ECO:0007669"/>
    <property type="project" value="TreeGrafter"/>
</dbReference>
<protein>
    <recommendedName>
        <fullName evidence="14">RecF/RecN/SMC N-terminal domain-containing protein</fullName>
    </recommendedName>
</protein>
<evidence type="ECO:0000256" key="7">
    <source>
        <dbReference type="ARBA" id="ARBA00022840"/>
    </source>
</evidence>
<feature type="region of interest" description="Disordered" evidence="13">
    <location>
        <begin position="1"/>
        <end position="77"/>
    </location>
</feature>
<dbReference type="Proteomes" id="UP000288859">
    <property type="component" value="Unassembled WGS sequence"/>
</dbReference>
<keyword evidence="10" id="KW-0234">DNA repair</keyword>
<evidence type="ECO:0000256" key="2">
    <source>
        <dbReference type="ARBA" id="ARBA00004286"/>
    </source>
</evidence>
<dbReference type="EMBL" id="NAJM01000003">
    <property type="protein sequence ID" value="RVX74897.1"/>
    <property type="molecule type" value="Genomic_DNA"/>
</dbReference>
<comment type="similarity">
    <text evidence="3">Belongs to the SMC family. SMC6 subfamily.</text>
</comment>
<name>A0A438NGP8_EXOME</name>
<gene>
    <name evidence="15" type="ORF">B0A52_01174</name>
</gene>
<dbReference type="OrthoDB" id="10265785at2759"/>
<dbReference type="GO" id="GO:0003697">
    <property type="term" value="F:single-stranded DNA binding"/>
    <property type="evidence" value="ECO:0007669"/>
    <property type="project" value="TreeGrafter"/>
</dbReference>
<dbReference type="GO" id="GO:0003684">
    <property type="term" value="F:damaged DNA binding"/>
    <property type="evidence" value="ECO:0007669"/>
    <property type="project" value="TreeGrafter"/>
</dbReference>
<keyword evidence="5" id="KW-0547">Nucleotide-binding</keyword>
<feature type="compositionally biased region" description="Acidic residues" evidence="13">
    <location>
        <begin position="63"/>
        <end position="76"/>
    </location>
</feature>
<evidence type="ECO:0000256" key="13">
    <source>
        <dbReference type="SAM" id="MobiDB-lite"/>
    </source>
</evidence>
<evidence type="ECO:0000256" key="8">
    <source>
        <dbReference type="ARBA" id="ARBA00023054"/>
    </source>
</evidence>
<evidence type="ECO:0000256" key="10">
    <source>
        <dbReference type="ARBA" id="ARBA00023204"/>
    </source>
</evidence>
<keyword evidence="9" id="KW-0233">DNA recombination</keyword>
<dbReference type="PANTHER" id="PTHR19306">
    <property type="entry name" value="STRUCTURAL MAINTENANCE OF CHROMOSOMES 5,6 SMC5, SMC6"/>
    <property type="match status" value="1"/>
</dbReference>
<dbReference type="InterPro" id="IPR027417">
    <property type="entry name" value="P-loop_NTPase"/>
</dbReference>
<dbReference type="GO" id="GO:0030915">
    <property type="term" value="C:Smc5-Smc6 complex"/>
    <property type="evidence" value="ECO:0007669"/>
    <property type="project" value="TreeGrafter"/>
</dbReference>
<keyword evidence="4" id="KW-0158">Chromosome</keyword>
<dbReference type="InterPro" id="IPR003395">
    <property type="entry name" value="RecF/RecN/SMC_N"/>
</dbReference>
<organism evidence="15 16">
    <name type="scientific">Exophiala mesophila</name>
    <name type="common">Black yeast-like fungus</name>
    <dbReference type="NCBI Taxonomy" id="212818"/>
    <lineage>
        <taxon>Eukaryota</taxon>
        <taxon>Fungi</taxon>
        <taxon>Dikarya</taxon>
        <taxon>Ascomycota</taxon>
        <taxon>Pezizomycotina</taxon>
        <taxon>Eurotiomycetes</taxon>
        <taxon>Chaetothyriomycetidae</taxon>
        <taxon>Chaetothyriales</taxon>
        <taxon>Herpotrichiellaceae</taxon>
        <taxon>Exophiala</taxon>
    </lineage>
</organism>
<evidence type="ECO:0000256" key="5">
    <source>
        <dbReference type="ARBA" id="ARBA00022741"/>
    </source>
</evidence>
<keyword evidence="8 12" id="KW-0175">Coiled coil</keyword>
<feature type="coiled-coil region" evidence="12">
    <location>
        <begin position="465"/>
        <end position="534"/>
    </location>
</feature>
<comment type="caution">
    <text evidence="15">The sequence shown here is derived from an EMBL/GenBank/DDBJ whole genome shotgun (WGS) entry which is preliminary data.</text>
</comment>
<dbReference type="VEuPathDB" id="FungiDB:PV10_00499"/>
<evidence type="ECO:0000256" key="12">
    <source>
        <dbReference type="SAM" id="Coils"/>
    </source>
</evidence>
<keyword evidence="7" id="KW-0067">ATP-binding</keyword>
<sequence>MAPSKRPAPLDPDDDDDDGLHEDQSSHLSASTPGSAANKRRRISNESSNQSDPDNGSTPPSDLDSDDDLDNSEDEAAATQALRAKAANQKNKGNEPAEFGILEAVELKNFMCHAEYFFKLGPLINFICGKNGSGKSALLTAITLCLGGKASATNRGARLQDFIKEGESQASIVCVLKNQGEAAYKPEEYGKSIRVERHFSRAGTGSSTYKIKSEKGRIVSTRRADLEDICDHMMLQIDNPMNVLSQDQARQFLSSSSPAEKYKLFMKGVQLEQLDQDYKLIEEQSENIRAKIEAKLPDLEPLQKQMDSANTKLALSNKHDGTYRKIRELRRMLAWIQVQDQEKIRDEYQHEIDDANAKIAEAEHRAAELDALFQQADQEATKATDAFNVMLSQLELAKDEKKEHKDKIDKIKSDVSAALMEQRAIRNAITTTEQEIASTLAEISAEETRLAELDGGGAAARVHDLQQARESLDAALDKRNTHLQQTPHLTEALEDARKFMNEAKEAKMAQQERCSQQREILRQMQQNRNSLEAAFHPNMPNLLRALSRTTGFQQKPIGPLGKHVKLLKQEWSSILEKSFGSSLNAFLVSNKRDEKLLSDIMRQQRCVTPIFISNTQAIDTTSKEPDSRFDTVLRTLQIDDEMVKKQLVIAHGIEQTILIPDMTEASRELFANGQPLKNVRRCYCFNPHSRQRGFVLMYKGRGEAAQDPIQQYDGLPRMKSDVEETIRRQQAAVEESRAQLHELEVNHTDAQARVSEAEQKLGRHKRESRELEIAVQQCQDRIETLQDAIKDDSVHDGKLEILRQKLEDAREQKAIHGSSFQDTVTPVDDLSRLSRAAKEKDELLEKQINRIKEMAAEAQIAAQKAGKKRAHDLGEKNAAMALIEDGRADRTSLQRKLDEHLEQLANYVEQASVVCERINIPPDATYDALHKKYNRLRSDYDAFQAEIGASREKIISDAAKYSEIYNKAKKEIENLESLRDQLHDSLTERKVRWKEFRGHITARTKTQFTYMLSERSFRGQVIMDHRQKLMDIQVEPDITKRNGEGRSARTLSGGEKSFSQICLLLAIWEAMGSPIRCLDEFDVYMDAVNRTTSINLLIEAARQSIGRQFVLISPGNKSDIKMAKDVTAVEVAAPERGQARLAFAAA</sequence>
<evidence type="ECO:0000256" key="4">
    <source>
        <dbReference type="ARBA" id="ARBA00022454"/>
    </source>
</evidence>
<dbReference type="GO" id="GO:0000724">
    <property type="term" value="P:double-strand break repair via homologous recombination"/>
    <property type="evidence" value="ECO:0007669"/>
    <property type="project" value="TreeGrafter"/>
</dbReference>
<comment type="subcellular location">
    <subcellularLocation>
        <location evidence="2">Chromosome</location>
    </subcellularLocation>
    <subcellularLocation>
        <location evidence="1">Nucleus</location>
    </subcellularLocation>
</comment>
<feature type="domain" description="RecF/RecN/SMC N-terminal" evidence="14">
    <location>
        <begin position="102"/>
        <end position="1117"/>
    </location>
</feature>
<reference evidence="15 16" key="1">
    <citation type="submission" date="2017-03" db="EMBL/GenBank/DDBJ databases">
        <title>Genomes of endolithic fungi from Antarctica.</title>
        <authorList>
            <person name="Coleine C."/>
            <person name="Masonjones S."/>
            <person name="Stajich J.E."/>
        </authorList>
    </citation>
    <scope>NUCLEOTIDE SEQUENCE [LARGE SCALE GENOMIC DNA]</scope>
    <source>
        <strain evidence="15 16">CCFEE 6314</strain>
    </source>
</reference>
<feature type="compositionally biased region" description="Polar residues" evidence="13">
    <location>
        <begin position="45"/>
        <end position="60"/>
    </location>
</feature>
<dbReference type="PANTHER" id="PTHR19306:SF6">
    <property type="entry name" value="STRUCTURAL MAINTENANCE OF CHROMOSOMES PROTEIN 6"/>
    <property type="match status" value="1"/>
</dbReference>
<evidence type="ECO:0000313" key="15">
    <source>
        <dbReference type="EMBL" id="RVX74897.1"/>
    </source>
</evidence>
<keyword evidence="6" id="KW-0227">DNA damage</keyword>
<accession>A0A438NGP8</accession>
<evidence type="ECO:0000256" key="9">
    <source>
        <dbReference type="ARBA" id="ARBA00023172"/>
    </source>
</evidence>
<evidence type="ECO:0000256" key="1">
    <source>
        <dbReference type="ARBA" id="ARBA00004123"/>
    </source>
</evidence>
<feature type="compositionally biased region" description="Polar residues" evidence="13">
    <location>
        <begin position="26"/>
        <end position="35"/>
    </location>
</feature>
<keyword evidence="11" id="KW-0539">Nucleus</keyword>
<dbReference type="Gene3D" id="3.40.50.300">
    <property type="entry name" value="P-loop containing nucleotide triphosphate hydrolases"/>
    <property type="match status" value="2"/>
</dbReference>
<evidence type="ECO:0000259" key="14">
    <source>
        <dbReference type="Pfam" id="PF02463"/>
    </source>
</evidence>
<feature type="coiled-coil region" evidence="12">
    <location>
        <begin position="830"/>
        <end position="988"/>
    </location>
</feature>
<feature type="compositionally biased region" description="Acidic residues" evidence="13">
    <location>
        <begin position="11"/>
        <end position="20"/>
    </location>
</feature>
<dbReference type="GO" id="GO:0005634">
    <property type="term" value="C:nucleus"/>
    <property type="evidence" value="ECO:0007669"/>
    <property type="project" value="UniProtKB-SubCell"/>
</dbReference>
<evidence type="ECO:0000256" key="6">
    <source>
        <dbReference type="ARBA" id="ARBA00022763"/>
    </source>
</evidence>